<protein>
    <submittedName>
        <fullName evidence="2">Uncharacterized protein</fullName>
    </submittedName>
</protein>
<feature type="coiled-coil region" evidence="1">
    <location>
        <begin position="407"/>
        <end position="522"/>
    </location>
</feature>
<dbReference type="Gene3D" id="1.20.5.1700">
    <property type="match status" value="1"/>
</dbReference>
<evidence type="ECO:0000313" key="3">
    <source>
        <dbReference type="Proteomes" id="UP001295684"/>
    </source>
</evidence>
<evidence type="ECO:0000256" key="1">
    <source>
        <dbReference type="SAM" id="Coils"/>
    </source>
</evidence>
<dbReference type="EMBL" id="CAMPGE010003915">
    <property type="protein sequence ID" value="CAI2362759.1"/>
    <property type="molecule type" value="Genomic_DNA"/>
</dbReference>
<reference evidence="2" key="1">
    <citation type="submission" date="2023-07" db="EMBL/GenBank/DDBJ databases">
        <authorList>
            <consortium name="AG Swart"/>
            <person name="Singh M."/>
            <person name="Singh A."/>
            <person name="Seah K."/>
            <person name="Emmerich C."/>
        </authorList>
    </citation>
    <scope>NUCLEOTIDE SEQUENCE</scope>
    <source>
        <strain evidence="2">DP1</strain>
    </source>
</reference>
<feature type="coiled-coil region" evidence="1">
    <location>
        <begin position="115"/>
        <end position="192"/>
    </location>
</feature>
<proteinExistence type="predicted"/>
<comment type="caution">
    <text evidence="2">The sequence shown here is derived from an EMBL/GenBank/DDBJ whole genome shotgun (WGS) entry which is preliminary data.</text>
</comment>
<organism evidence="2 3">
    <name type="scientific">Euplotes crassus</name>
    <dbReference type="NCBI Taxonomy" id="5936"/>
    <lineage>
        <taxon>Eukaryota</taxon>
        <taxon>Sar</taxon>
        <taxon>Alveolata</taxon>
        <taxon>Ciliophora</taxon>
        <taxon>Intramacronucleata</taxon>
        <taxon>Spirotrichea</taxon>
        <taxon>Hypotrichia</taxon>
        <taxon>Euplotida</taxon>
        <taxon>Euplotidae</taxon>
        <taxon>Moneuplotes</taxon>
    </lineage>
</organism>
<dbReference type="AlphaFoldDB" id="A0AAD1X6N3"/>
<gene>
    <name evidence="2" type="ORF">ECRASSUSDP1_LOCUS4086</name>
</gene>
<evidence type="ECO:0000313" key="2">
    <source>
        <dbReference type="EMBL" id="CAI2362759.1"/>
    </source>
</evidence>
<feature type="coiled-coil region" evidence="1">
    <location>
        <begin position="224"/>
        <end position="379"/>
    </location>
</feature>
<keyword evidence="1" id="KW-0175">Coiled coil</keyword>
<dbReference type="Proteomes" id="UP001295684">
    <property type="component" value="Unassembled WGS sequence"/>
</dbReference>
<dbReference type="Gene3D" id="1.10.287.1490">
    <property type="match status" value="1"/>
</dbReference>
<keyword evidence="3" id="KW-1185">Reference proteome</keyword>
<accession>A0AAD1X6N3</accession>
<name>A0AAD1X6N3_EUPCR</name>
<sequence length="582" mass="67956">MSSYSYNRSQYDPSGIKSKVNHHEFLEVRDGADEYAAFDLERFKGDLMDKFIRDTEDIANENDRIKTDAITRIEEYERNNLNDRDFELGEGNMAFQRRTISEKVTGANKEFDIATKESASEKRRLREDMADLEDALRKVRDQLAETELENQNFQTIIDAFEDIQNQQRSAEMNAVRTVNTDLKDQIAKLEHELNFAGGATDTLNMKFGLEEKYSSAKGDFENFISEAEEGKKRIEDELANLRHKISQKKNENNILHKNVNDNESQINKLNDEITRLSKDIEQLKRKNEDNIRSLEGDRSRAEDDLIDANRKAADLKHEIAKLKILVEKTRNEIDYLTSEKDKARGQGYQRKIDEFNNVITESERRTKKLKDELGTLNNEWKDKVSRTSKLASSSIGRGEGEEVAKRIRLLTTELNNKNRELEDLRSQKSALEREVADDGSGLDEKINRQRDQLDELNRKYLASLEEKNGINEELTEQVRKLLDLNFVIQKNSEQIAIAKQEIEFLRKEIEQKSKLVGDLEYEIEQRRNLIIDLREEIAEKNLIVDELEQPRDEIETIEMLIREKDEIIRELEAQVRNKSKYN</sequence>